<feature type="compositionally biased region" description="Basic and acidic residues" evidence="1">
    <location>
        <begin position="1"/>
        <end position="13"/>
    </location>
</feature>
<dbReference type="GeneID" id="89930371"/>
<feature type="compositionally biased region" description="Polar residues" evidence="1">
    <location>
        <begin position="605"/>
        <end position="614"/>
    </location>
</feature>
<feature type="compositionally biased region" description="Basic and acidic residues" evidence="1">
    <location>
        <begin position="69"/>
        <end position="86"/>
    </location>
</feature>
<accession>A0AAV9P0A7</accession>
<feature type="compositionally biased region" description="Polar residues" evidence="1">
    <location>
        <begin position="101"/>
        <end position="112"/>
    </location>
</feature>
<dbReference type="RefSeq" id="XP_064655594.1">
    <property type="nucleotide sequence ID" value="XM_064806268.1"/>
</dbReference>
<feature type="compositionally biased region" description="Pro residues" evidence="1">
    <location>
        <begin position="452"/>
        <end position="463"/>
    </location>
</feature>
<feature type="region of interest" description="Disordered" evidence="1">
    <location>
        <begin position="295"/>
        <end position="483"/>
    </location>
</feature>
<name>A0AAV9P0A7_9PEZI</name>
<dbReference type="AlphaFoldDB" id="A0AAV9P0A7"/>
<reference evidence="2 3" key="1">
    <citation type="submission" date="2023-08" db="EMBL/GenBank/DDBJ databases">
        <title>Black Yeasts Isolated from many extreme environments.</title>
        <authorList>
            <person name="Coleine C."/>
            <person name="Stajich J.E."/>
            <person name="Selbmann L."/>
        </authorList>
    </citation>
    <scope>NUCLEOTIDE SEQUENCE [LARGE SCALE GENOMIC DNA]</scope>
    <source>
        <strain evidence="2 3">CCFEE 5935</strain>
    </source>
</reference>
<feature type="compositionally biased region" description="Acidic residues" evidence="1">
    <location>
        <begin position="341"/>
        <end position="359"/>
    </location>
</feature>
<organism evidence="2 3">
    <name type="scientific">Saxophila tyrrhenica</name>
    <dbReference type="NCBI Taxonomy" id="1690608"/>
    <lineage>
        <taxon>Eukaryota</taxon>
        <taxon>Fungi</taxon>
        <taxon>Dikarya</taxon>
        <taxon>Ascomycota</taxon>
        <taxon>Pezizomycotina</taxon>
        <taxon>Dothideomycetes</taxon>
        <taxon>Dothideomycetidae</taxon>
        <taxon>Mycosphaerellales</taxon>
        <taxon>Extremaceae</taxon>
        <taxon>Saxophila</taxon>
    </lineage>
</organism>
<evidence type="ECO:0000256" key="1">
    <source>
        <dbReference type="SAM" id="MobiDB-lite"/>
    </source>
</evidence>
<gene>
    <name evidence="2" type="ORF">LTR77_009039</name>
</gene>
<feature type="region of interest" description="Disordered" evidence="1">
    <location>
        <begin position="1"/>
        <end position="112"/>
    </location>
</feature>
<sequence length="630" mass="68871">MYDLPSDSRDGRQAAKGHPRSVEQGAEVAESSHAVPGQDVTARQTLRRRIHQDDNAEGVATTASAVRVKAKDTRTQTDVATPHKESPATAIAPAPGARPKTTAQCSTKSVSSAKPKQTAVIFRTVPANELQLVSSVPNPLEYHAPASSFPSIAVQDPIVDSSLPPFKSKTSPTVCDDGDSTKVPAKTPVSALRARWKVPPPLFKAIRKTDKFQVSTAGHRSGDGFEDSELTFGTVKKRRKWRSPSIPNLASLELTNGPLPDVDFCDTPSRLKVESNVSGQGVSGSVRQLDGENTFIQPEASPPQLQTRRESSIARSSARKRTRIIMAELSTIRAPEREASEYDSQDEDGDHEDDVDSEENGAKNDNVINLVSDDDVHSDDSEPWTVTPPPPPPPPREQPTKGRGVTLDFRSNRGARRSRQPGRYSRPRRRPALIEVNEGIQDVFTPEAPQLPGLPPRVLPGPRPNGEARQQDSTTAHQPRSILKNSISLVSDLTSNPEATAANTRRNSIVDASRSSYFADASDILRAPDPARHIIMPRRRSSYFNPEQMDFTHDEEDVQETSPETANYITESDLDVILRGAEAVWTSEKPSTAAKDLRALTRAVSQGNGTLSQSVRRRPSLRFQSPTKIR</sequence>
<feature type="compositionally biased region" description="Polar residues" evidence="1">
    <location>
        <begin position="471"/>
        <end position="483"/>
    </location>
</feature>
<comment type="caution">
    <text evidence="2">The sequence shown here is derived from an EMBL/GenBank/DDBJ whole genome shotgun (WGS) entry which is preliminary data.</text>
</comment>
<evidence type="ECO:0000313" key="2">
    <source>
        <dbReference type="EMBL" id="KAK5165510.1"/>
    </source>
</evidence>
<evidence type="ECO:0000313" key="3">
    <source>
        <dbReference type="Proteomes" id="UP001337655"/>
    </source>
</evidence>
<feature type="region of interest" description="Disordered" evidence="1">
    <location>
        <begin position="163"/>
        <end position="182"/>
    </location>
</feature>
<dbReference type="EMBL" id="JAVRRT010000016">
    <property type="protein sequence ID" value="KAK5165510.1"/>
    <property type="molecule type" value="Genomic_DNA"/>
</dbReference>
<keyword evidence="3" id="KW-1185">Reference proteome</keyword>
<proteinExistence type="predicted"/>
<dbReference type="Proteomes" id="UP001337655">
    <property type="component" value="Unassembled WGS sequence"/>
</dbReference>
<protein>
    <submittedName>
        <fullName evidence="2">Uncharacterized protein</fullName>
    </submittedName>
</protein>
<feature type="compositionally biased region" description="Pro residues" evidence="1">
    <location>
        <begin position="386"/>
        <end position="397"/>
    </location>
</feature>
<feature type="compositionally biased region" description="Basic residues" evidence="1">
    <location>
        <begin position="413"/>
        <end position="431"/>
    </location>
</feature>
<feature type="region of interest" description="Disordered" evidence="1">
    <location>
        <begin position="605"/>
        <end position="630"/>
    </location>
</feature>